<dbReference type="OrthoDB" id="9810350at2"/>
<accession>A0A229NZT4</accession>
<dbReference type="Proteomes" id="UP000215145">
    <property type="component" value="Unassembled WGS sequence"/>
</dbReference>
<comment type="caution">
    <text evidence="9">Lacks conserved residue(s) required for the propagation of feature annotation.</text>
</comment>
<dbReference type="GO" id="GO:0005886">
    <property type="term" value="C:plasma membrane"/>
    <property type="evidence" value="ECO:0007669"/>
    <property type="project" value="UniProtKB-SubCell"/>
</dbReference>
<dbReference type="PANTHER" id="PTHR30266">
    <property type="entry name" value="MECHANOSENSITIVE CHANNEL MSCL"/>
    <property type="match status" value="1"/>
</dbReference>
<reference evidence="10 11" key="1">
    <citation type="submission" date="2017-07" db="EMBL/GenBank/DDBJ databases">
        <title>Paenibacillus herberti R33 genome sequencing and assembly.</title>
        <authorList>
            <person name="Su W."/>
        </authorList>
    </citation>
    <scope>NUCLEOTIDE SEQUENCE [LARGE SCALE GENOMIC DNA]</scope>
    <source>
        <strain evidence="10 11">R33</strain>
    </source>
</reference>
<dbReference type="SUPFAM" id="SSF81330">
    <property type="entry name" value="Gated mechanosensitive channel"/>
    <property type="match status" value="1"/>
</dbReference>
<protein>
    <recommendedName>
        <fullName evidence="9">Large-conductance mechanosensitive channel</fullName>
    </recommendedName>
</protein>
<evidence type="ECO:0000256" key="1">
    <source>
        <dbReference type="ARBA" id="ARBA00004141"/>
    </source>
</evidence>
<evidence type="ECO:0000313" key="11">
    <source>
        <dbReference type="Proteomes" id="UP000215145"/>
    </source>
</evidence>
<feature type="transmembrane region" description="Helical" evidence="9">
    <location>
        <begin position="66"/>
        <end position="87"/>
    </location>
</feature>
<keyword evidence="7 9" id="KW-0472">Membrane</keyword>
<dbReference type="AlphaFoldDB" id="A0A229NZT4"/>
<dbReference type="PANTHER" id="PTHR30266:SF2">
    <property type="entry name" value="LARGE-CONDUCTANCE MECHANOSENSITIVE CHANNEL"/>
    <property type="match status" value="1"/>
</dbReference>
<dbReference type="NCBIfam" id="NF010560">
    <property type="entry name" value="PRK13955.1"/>
    <property type="match status" value="1"/>
</dbReference>
<organism evidence="10 11">
    <name type="scientific">Paenibacillus herberti</name>
    <dbReference type="NCBI Taxonomy" id="1619309"/>
    <lineage>
        <taxon>Bacteria</taxon>
        <taxon>Bacillati</taxon>
        <taxon>Bacillota</taxon>
        <taxon>Bacilli</taxon>
        <taxon>Bacillales</taxon>
        <taxon>Paenibacillaceae</taxon>
        <taxon>Paenibacillus</taxon>
    </lineage>
</organism>
<dbReference type="InterPro" id="IPR001185">
    <property type="entry name" value="MS_channel"/>
</dbReference>
<comment type="subcellular location">
    <subcellularLocation>
        <location evidence="9">Cell membrane</location>
        <topology evidence="9">Multi-pass membrane protein</topology>
    </subcellularLocation>
    <subcellularLocation>
        <location evidence="1">Membrane</location>
        <topology evidence="1">Multi-pass membrane protein</topology>
    </subcellularLocation>
</comment>
<dbReference type="EMBL" id="NMUQ01000001">
    <property type="protein sequence ID" value="OXM15473.1"/>
    <property type="molecule type" value="Genomic_DNA"/>
</dbReference>
<evidence type="ECO:0000256" key="2">
    <source>
        <dbReference type="ARBA" id="ARBA00022448"/>
    </source>
</evidence>
<evidence type="ECO:0000256" key="9">
    <source>
        <dbReference type="HAMAP-Rule" id="MF_00115"/>
    </source>
</evidence>
<keyword evidence="5 9" id="KW-1133">Transmembrane helix</keyword>
<dbReference type="RefSeq" id="WP_089522550.1">
    <property type="nucleotide sequence ID" value="NZ_NMUQ01000001.1"/>
</dbReference>
<dbReference type="InterPro" id="IPR037673">
    <property type="entry name" value="MSC/AndL"/>
</dbReference>
<name>A0A229NZT4_9BACL</name>
<evidence type="ECO:0000256" key="5">
    <source>
        <dbReference type="ARBA" id="ARBA00022989"/>
    </source>
</evidence>
<comment type="subunit">
    <text evidence="9">Homopentamer.</text>
</comment>
<evidence type="ECO:0000256" key="7">
    <source>
        <dbReference type="ARBA" id="ARBA00023136"/>
    </source>
</evidence>
<comment type="similarity">
    <text evidence="9">Belongs to the MscL family.</text>
</comment>
<comment type="function">
    <text evidence="9">Channel that opens in response to stretch forces in the membrane lipid bilayer. May participate in the regulation of osmotic pressure changes within the cell.</text>
</comment>
<evidence type="ECO:0000256" key="4">
    <source>
        <dbReference type="ARBA" id="ARBA00022692"/>
    </source>
</evidence>
<comment type="caution">
    <text evidence="10">The sequence shown here is derived from an EMBL/GenBank/DDBJ whole genome shotgun (WGS) entry which is preliminary data.</text>
</comment>
<evidence type="ECO:0000313" key="10">
    <source>
        <dbReference type="EMBL" id="OXM15473.1"/>
    </source>
</evidence>
<evidence type="ECO:0000256" key="8">
    <source>
        <dbReference type="ARBA" id="ARBA00023303"/>
    </source>
</evidence>
<dbReference type="Pfam" id="PF01741">
    <property type="entry name" value="MscL"/>
    <property type="match status" value="1"/>
</dbReference>
<dbReference type="InterPro" id="IPR036019">
    <property type="entry name" value="MscL_channel"/>
</dbReference>
<dbReference type="PRINTS" id="PR01264">
    <property type="entry name" value="MECHCHANNEL"/>
</dbReference>
<sequence>MWKDFKAFAMKGNIMELAIAVIIGAAFGKMVTSLVNDIVTPLVGMLLGGVNVSGLEFKFGETVLKYGLFLQTIIDFFIITFSIFMFIRLLTKLKRKEQVEENGQAKQEMVLTGEEKLLIEIRDLLKDQARRD</sequence>
<dbReference type="GO" id="GO:0008381">
    <property type="term" value="F:mechanosensitive monoatomic ion channel activity"/>
    <property type="evidence" value="ECO:0007669"/>
    <property type="project" value="UniProtKB-UniRule"/>
</dbReference>
<keyword evidence="3 9" id="KW-1003">Cell membrane</keyword>
<keyword evidence="11" id="KW-1185">Reference proteome</keyword>
<keyword evidence="4 9" id="KW-0812">Transmembrane</keyword>
<dbReference type="NCBIfam" id="TIGR00220">
    <property type="entry name" value="mscL"/>
    <property type="match status" value="1"/>
</dbReference>
<keyword evidence="8 9" id="KW-0407">Ion channel</keyword>
<gene>
    <name evidence="9" type="primary">mscL</name>
    <name evidence="10" type="ORF">CGZ75_01670</name>
</gene>
<evidence type="ECO:0000256" key="3">
    <source>
        <dbReference type="ARBA" id="ARBA00022475"/>
    </source>
</evidence>
<dbReference type="Gene3D" id="1.10.1200.120">
    <property type="entry name" value="Large-conductance mechanosensitive channel, MscL, domain 1"/>
    <property type="match status" value="1"/>
</dbReference>
<keyword evidence="6 9" id="KW-0406">Ion transport</keyword>
<keyword evidence="2 9" id="KW-0813">Transport</keyword>
<evidence type="ECO:0000256" key="6">
    <source>
        <dbReference type="ARBA" id="ARBA00023065"/>
    </source>
</evidence>
<proteinExistence type="inferred from homology"/>
<dbReference type="HAMAP" id="MF_00115">
    <property type="entry name" value="MscL"/>
    <property type="match status" value="1"/>
</dbReference>
<dbReference type="NCBIfam" id="NF001843">
    <property type="entry name" value="PRK00567.1-4"/>
    <property type="match status" value="1"/>
</dbReference>